<gene>
    <name evidence="2" type="ORF">K505DRAFT_134319</name>
</gene>
<reference evidence="2" key="1">
    <citation type="journal article" date="2020" name="Stud. Mycol.">
        <title>101 Dothideomycetes genomes: a test case for predicting lifestyles and emergence of pathogens.</title>
        <authorList>
            <person name="Haridas S."/>
            <person name="Albert R."/>
            <person name="Binder M."/>
            <person name="Bloem J."/>
            <person name="Labutti K."/>
            <person name="Salamov A."/>
            <person name="Andreopoulos B."/>
            <person name="Baker S."/>
            <person name="Barry K."/>
            <person name="Bills G."/>
            <person name="Bluhm B."/>
            <person name="Cannon C."/>
            <person name="Castanera R."/>
            <person name="Culley D."/>
            <person name="Daum C."/>
            <person name="Ezra D."/>
            <person name="Gonzalez J."/>
            <person name="Henrissat B."/>
            <person name="Kuo A."/>
            <person name="Liang C."/>
            <person name="Lipzen A."/>
            <person name="Lutzoni F."/>
            <person name="Magnuson J."/>
            <person name="Mondo S."/>
            <person name="Nolan M."/>
            <person name="Ohm R."/>
            <person name="Pangilinan J."/>
            <person name="Park H.-J."/>
            <person name="Ramirez L."/>
            <person name="Alfaro M."/>
            <person name="Sun H."/>
            <person name="Tritt A."/>
            <person name="Yoshinaga Y."/>
            <person name="Zwiers L.-H."/>
            <person name="Turgeon B."/>
            <person name="Goodwin S."/>
            <person name="Spatafora J."/>
            <person name="Crous P."/>
            <person name="Grigoriev I."/>
        </authorList>
    </citation>
    <scope>NUCLEOTIDE SEQUENCE</scope>
    <source>
        <strain evidence="2">CBS 109.77</strain>
    </source>
</reference>
<protein>
    <submittedName>
        <fullName evidence="2">Uncharacterized protein</fullName>
    </submittedName>
</protein>
<dbReference type="AlphaFoldDB" id="A0A6A6WSY6"/>
<evidence type="ECO:0000313" key="3">
    <source>
        <dbReference type="Proteomes" id="UP000799757"/>
    </source>
</evidence>
<accession>A0A6A6WSY6</accession>
<name>A0A6A6WSY6_9PLEO</name>
<evidence type="ECO:0000313" key="2">
    <source>
        <dbReference type="EMBL" id="KAF2787024.1"/>
    </source>
</evidence>
<keyword evidence="3" id="KW-1185">Reference proteome</keyword>
<organism evidence="2 3">
    <name type="scientific">Melanomma pulvis-pyrius CBS 109.77</name>
    <dbReference type="NCBI Taxonomy" id="1314802"/>
    <lineage>
        <taxon>Eukaryota</taxon>
        <taxon>Fungi</taxon>
        <taxon>Dikarya</taxon>
        <taxon>Ascomycota</taxon>
        <taxon>Pezizomycotina</taxon>
        <taxon>Dothideomycetes</taxon>
        <taxon>Pleosporomycetidae</taxon>
        <taxon>Pleosporales</taxon>
        <taxon>Melanommataceae</taxon>
        <taxon>Melanomma</taxon>
    </lineage>
</organism>
<dbReference type="Proteomes" id="UP000799757">
    <property type="component" value="Unassembled WGS sequence"/>
</dbReference>
<evidence type="ECO:0000256" key="1">
    <source>
        <dbReference type="SAM" id="MobiDB-lite"/>
    </source>
</evidence>
<dbReference type="EMBL" id="MU002372">
    <property type="protein sequence ID" value="KAF2787024.1"/>
    <property type="molecule type" value="Genomic_DNA"/>
</dbReference>
<feature type="region of interest" description="Disordered" evidence="1">
    <location>
        <begin position="42"/>
        <end position="62"/>
    </location>
</feature>
<sequence length="225" mass="23424">MHDGQHESREKAVRVDDWPATGAICRCPKGCAPEGRFAAAAGPAGGAHYARNDVPSGGGKREERGALLRCKVRPRVVGGAVGRPWRQPSNDCLHVDTWCGPGSRQRADGEQMAVGWTTLLRGTGATGGAGGAGGVRGREIHASGLCLCRADGRPGRDIWLEEEDTMAACGGLARGFGLWTGRSDGGLVVHIISRGRAGRGARGDHGRAHCAVLGWTGARLLTSCC</sequence>
<proteinExistence type="predicted"/>